<sequence>QFLLGGAQTKIQHLSSQRRNKALKSGAFTIIRYKKALRSRLLSQINTPRCLYLHGYKLNLLNI</sequence>
<dbReference type="Proteomes" id="UP001482620">
    <property type="component" value="Unassembled WGS sequence"/>
</dbReference>
<keyword evidence="2" id="KW-1185">Reference proteome</keyword>
<reference evidence="1 2" key="1">
    <citation type="submission" date="2021-06" db="EMBL/GenBank/DDBJ databases">
        <authorList>
            <person name="Palmer J.M."/>
        </authorList>
    </citation>
    <scope>NUCLEOTIDE SEQUENCE [LARGE SCALE GENOMIC DNA]</scope>
    <source>
        <strain evidence="2">if_2019</strain>
        <tissue evidence="1">Muscle</tissue>
    </source>
</reference>
<gene>
    <name evidence="1" type="ORF">ILYODFUR_006852</name>
</gene>
<proteinExistence type="predicted"/>
<name>A0ABV0SM21_9TELE</name>
<feature type="non-terminal residue" evidence="1">
    <location>
        <position position="1"/>
    </location>
</feature>
<evidence type="ECO:0000313" key="1">
    <source>
        <dbReference type="EMBL" id="MEQ2220583.1"/>
    </source>
</evidence>
<evidence type="ECO:0000313" key="2">
    <source>
        <dbReference type="Proteomes" id="UP001482620"/>
    </source>
</evidence>
<dbReference type="EMBL" id="JAHRIQ010000429">
    <property type="protein sequence ID" value="MEQ2220583.1"/>
    <property type="molecule type" value="Genomic_DNA"/>
</dbReference>
<organism evidence="1 2">
    <name type="scientific">Ilyodon furcidens</name>
    <name type="common">goldbreast splitfin</name>
    <dbReference type="NCBI Taxonomy" id="33524"/>
    <lineage>
        <taxon>Eukaryota</taxon>
        <taxon>Metazoa</taxon>
        <taxon>Chordata</taxon>
        <taxon>Craniata</taxon>
        <taxon>Vertebrata</taxon>
        <taxon>Euteleostomi</taxon>
        <taxon>Actinopterygii</taxon>
        <taxon>Neopterygii</taxon>
        <taxon>Teleostei</taxon>
        <taxon>Neoteleostei</taxon>
        <taxon>Acanthomorphata</taxon>
        <taxon>Ovalentaria</taxon>
        <taxon>Atherinomorphae</taxon>
        <taxon>Cyprinodontiformes</taxon>
        <taxon>Goodeidae</taxon>
        <taxon>Ilyodon</taxon>
    </lineage>
</organism>
<accession>A0ABV0SM21</accession>
<protein>
    <submittedName>
        <fullName evidence="1">Uncharacterized protein</fullName>
    </submittedName>
</protein>
<comment type="caution">
    <text evidence="1">The sequence shown here is derived from an EMBL/GenBank/DDBJ whole genome shotgun (WGS) entry which is preliminary data.</text>
</comment>